<dbReference type="EMBL" id="BGPR01003418">
    <property type="protein sequence ID" value="GBM87892.1"/>
    <property type="molecule type" value="Genomic_DNA"/>
</dbReference>
<name>A0A4Y2JF46_ARAVE</name>
<evidence type="ECO:0000256" key="1">
    <source>
        <dbReference type="SAM" id="MobiDB-lite"/>
    </source>
</evidence>
<comment type="caution">
    <text evidence="2">The sequence shown here is derived from an EMBL/GenBank/DDBJ whole genome shotgun (WGS) entry which is preliminary data.</text>
</comment>
<feature type="compositionally biased region" description="Basic and acidic residues" evidence="1">
    <location>
        <begin position="1"/>
        <end position="11"/>
    </location>
</feature>
<sequence length="140" mass="15953">MSTPSEKEIEPLSKLLPEVETDEDLDFENEVNGPKDVLEENFSDHESFSEHDTESLKDGDSGNEEVNTPYYKSISRTRYHNIVSRLPGTKQPAKDMTSPVKSRDLFMNDNVVQLIVECTNILIEKCAPNFSRESDARKKD</sequence>
<evidence type="ECO:0008006" key="4">
    <source>
        <dbReference type="Google" id="ProtNLM"/>
    </source>
</evidence>
<reference evidence="2 3" key="1">
    <citation type="journal article" date="2019" name="Sci. Rep.">
        <title>Orb-weaving spider Araneus ventricosus genome elucidates the spidroin gene catalogue.</title>
        <authorList>
            <person name="Kono N."/>
            <person name="Nakamura H."/>
            <person name="Ohtoshi R."/>
            <person name="Moran D.A.P."/>
            <person name="Shinohara A."/>
            <person name="Yoshida Y."/>
            <person name="Fujiwara M."/>
            <person name="Mori M."/>
            <person name="Tomita M."/>
            <person name="Arakawa K."/>
        </authorList>
    </citation>
    <scope>NUCLEOTIDE SEQUENCE [LARGE SCALE GENOMIC DNA]</scope>
</reference>
<feature type="region of interest" description="Disordered" evidence="1">
    <location>
        <begin position="1"/>
        <end position="71"/>
    </location>
</feature>
<evidence type="ECO:0000313" key="2">
    <source>
        <dbReference type="EMBL" id="GBM87892.1"/>
    </source>
</evidence>
<gene>
    <name evidence="2" type="ORF">AVEN_31619_1</name>
</gene>
<keyword evidence="3" id="KW-1185">Reference proteome</keyword>
<feature type="compositionally biased region" description="Basic and acidic residues" evidence="1">
    <location>
        <begin position="36"/>
        <end position="60"/>
    </location>
</feature>
<organism evidence="2 3">
    <name type="scientific">Araneus ventricosus</name>
    <name type="common">Orbweaver spider</name>
    <name type="synonym">Epeira ventricosa</name>
    <dbReference type="NCBI Taxonomy" id="182803"/>
    <lineage>
        <taxon>Eukaryota</taxon>
        <taxon>Metazoa</taxon>
        <taxon>Ecdysozoa</taxon>
        <taxon>Arthropoda</taxon>
        <taxon>Chelicerata</taxon>
        <taxon>Arachnida</taxon>
        <taxon>Araneae</taxon>
        <taxon>Araneomorphae</taxon>
        <taxon>Entelegynae</taxon>
        <taxon>Araneoidea</taxon>
        <taxon>Araneidae</taxon>
        <taxon>Araneus</taxon>
    </lineage>
</organism>
<dbReference type="Proteomes" id="UP000499080">
    <property type="component" value="Unassembled WGS sequence"/>
</dbReference>
<feature type="compositionally biased region" description="Acidic residues" evidence="1">
    <location>
        <begin position="19"/>
        <end position="29"/>
    </location>
</feature>
<evidence type="ECO:0000313" key="3">
    <source>
        <dbReference type="Proteomes" id="UP000499080"/>
    </source>
</evidence>
<dbReference type="OrthoDB" id="6466835at2759"/>
<protein>
    <recommendedName>
        <fullName evidence="4">PiggyBac transposable element-derived protein domain-containing protein</fullName>
    </recommendedName>
</protein>
<dbReference type="AlphaFoldDB" id="A0A4Y2JF46"/>
<accession>A0A4Y2JF46</accession>
<proteinExistence type="predicted"/>